<evidence type="ECO:0000256" key="1">
    <source>
        <dbReference type="SAM" id="MobiDB-lite"/>
    </source>
</evidence>
<dbReference type="OrthoDB" id="2539999at2759"/>
<feature type="compositionally biased region" description="Polar residues" evidence="1">
    <location>
        <begin position="8"/>
        <end position="20"/>
    </location>
</feature>
<gene>
    <name evidence="2" type="ORF">BQ2448_2960</name>
</gene>
<proteinExistence type="predicted"/>
<sequence length="555" mass="61888">MQEVFGMEQTQFIDMSQRAQASGEESRHSRYKHARDLHRDRLKKEQTHRVDATGTYSWVHGTARLAQEFGIRGRNRPKFKLAVAAAERPPRPAVKFDSVDLYSEVKEQDPTSRECTHFLACDGTEFDRSEVPWDRVLLIKLILDLHDHVLPQPTRMFAPGLAVNEHDAHLVVRDHEVCRIARGSGFGDLSATLSVLLDLDVYSAGFAPFLRYEYPLKGGITAVSLLTSVFQSSSQEGSPGQALVGAPTTLTGRTVGFEDEEPIELVSYSAAHSDSVFGSFTTVFRLTQPSLQVASGPAGSLKPSCAHDSGVLSPKVVDHLAMLEVAASLRPHRSQVDEDLLPRRKATGWYGYYDDNMVRIRLNRRTLDLLILRNPTPAPRPLASGPGVSLDSSPPLEHVLHVFDQLLTVLVALHAGGFYHRDLSLEKHTPPRGPPLLGDRIPPDEHGTWSKSHFQPNPTEDRKITHIFLTRALLWAKGRSLAFDSRACHLASIRCAHLALGDVVDYMTQRWPKPKRTSIERKIAAIQRRVRKLAEAEGGDRRGRFGTFIEALTEM</sequence>
<protein>
    <submittedName>
        <fullName evidence="2">BQ2448_2960 protein</fullName>
    </submittedName>
</protein>
<feature type="region of interest" description="Disordered" evidence="1">
    <location>
        <begin position="1"/>
        <end position="34"/>
    </location>
</feature>
<keyword evidence="3" id="KW-1185">Reference proteome</keyword>
<dbReference type="Proteomes" id="UP000198372">
    <property type="component" value="Unassembled WGS sequence"/>
</dbReference>
<feature type="region of interest" description="Disordered" evidence="1">
    <location>
        <begin position="429"/>
        <end position="456"/>
    </location>
</feature>
<organism evidence="2 3">
    <name type="scientific">Microbotryum intermedium</name>
    <dbReference type="NCBI Taxonomy" id="269621"/>
    <lineage>
        <taxon>Eukaryota</taxon>
        <taxon>Fungi</taxon>
        <taxon>Dikarya</taxon>
        <taxon>Basidiomycota</taxon>
        <taxon>Pucciniomycotina</taxon>
        <taxon>Microbotryomycetes</taxon>
        <taxon>Microbotryales</taxon>
        <taxon>Microbotryaceae</taxon>
        <taxon>Microbotryum</taxon>
    </lineage>
</organism>
<name>A0A238FBZ8_9BASI</name>
<evidence type="ECO:0000313" key="2">
    <source>
        <dbReference type="EMBL" id="SCV71372.1"/>
    </source>
</evidence>
<reference evidence="3" key="1">
    <citation type="submission" date="2016-09" db="EMBL/GenBank/DDBJ databases">
        <authorList>
            <person name="Jeantristanb JTB J.-T."/>
            <person name="Ricardo R."/>
        </authorList>
    </citation>
    <scope>NUCLEOTIDE SEQUENCE [LARGE SCALE GENOMIC DNA]</scope>
</reference>
<dbReference type="AlphaFoldDB" id="A0A238FBZ8"/>
<evidence type="ECO:0000313" key="3">
    <source>
        <dbReference type="Proteomes" id="UP000198372"/>
    </source>
</evidence>
<accession>A0A238FBZ8</accession>
<dbReference type="EMBL" id="FMSP01000007">
    <property type="protein sequence ID" value="SCV71372.1"/>
    <property type="molecule type" value="Genomic_DNA"/>
</dbReference>